<dbReference type="AlphaFoldDB" id="A0A699XIY5"/>
<gene>
    <name evidence="1" type="ORF">Tci_931951</name>
</gene>
<evidence type="ECO:0000313" key="1">
    <source>
        <dbReference type="EMBL" id="GFD59982.1"/>
    </source>
</evidence>
<sequence>DASDQYWFGRLDARLGTIEALVHSDRLASNLRSIWDVCLRGRSSKGVREV</sequence>
<dbReference type="EMBL" id="BKCJ011871931">
    <property type="protein sequence ID" value="GFD59982.1"/>
    <property type="molecule type" value="Genomic_DNA"/>
</dbReference>
<protein>
    <submittedName>
        <fullName evidence="1">Uncharacterized protein</fullName>
    </submittedName>
</protein>
<proteinExistence type="predicted"/>
<accession>A0A699XIY5</accession>
<name>A0A699XIY5_TANCI</name>
<feature type="non-terminal residue" evidence="1">
    <location>
        <position position="1"/>
    </location>
</feature>
<comment type="caution">
    <text evidence="1">The sequence shown here is derived from an EMBL/GenBank/DDBJ whole genome shotgun (WGS) entry which is preliminary data.</text>
</comment>
<organism evidence="1">
    <name type="scientific">Tanacetum cinerariifolium</name>
    <name type="common">Dalmatian daisy</name>
    <name type="synonym">Chrysanthemum cinerariifolium</name>
    <dbReference type="NCBI Taxonomy" id="118510"/>
    <lineage>
        <taxon>Eukaryota</taxon>
        <taxon>Viridiplantae</taxon>
        <taxon>Streptophyta</taxon>
        <taxon>Embryophyta</taxon>
        <taxon>Tracheophyta</taxon>
        <taxon>Spermatophyta</taxon>
        <taxon>Magnoliopsida</taxon>
        <taxon>eudicotyledons</taxon>
        <taxon>Gunneridae</taxon>
        <taxon>Pentapetalae</taxon>
        <taxon>asterids</taxon>
        <taxon>campanulids</taxon>
        <taxon>Asterales</taxon>
        <taxon>Asteraceae</taxon>
        <taxon>Asteroideae</taxon>
        <taxon>Anthemideae</taxon>
        <taxon>Anthemidinae</taxon>
        <taxon>Tanacetum</taxon>
    </lineage>
</organism>
<reference evidence="1" key="1">
    <citation type="journal article" date="2019" name="Sci. Rep.">
        <title>Draft genome of Tanacetum cinerariifolium, the natural source of mosquito coil.</title>
        <authorList>
            <person name="Yamashiro T."/>
            <person name="Shiraishi A."/>
            <person name="Satake H."/>
            <person name="Nakayama K."/>
        </authorList>
    </citation>
    <scope>NUCLEOTIDE SEQUENCE</scope>
</reference>